<reference evidence="11 12" key="1">
    <citation type="submission" date="2019-10" db="EMBL/GenBank/DDBJ databases">
        <title>Pseudopuniceibacterium sp. HQ09 islated from Antarctica.</title>
        <authorList>
            <person name="Liao L."/>
            <person name="Su S."/>
            <person name="Chen B."/>
            <person name="Yu Y."/>
        </authorList>
    </citation>
    <scope>NUCLEOTIDE SEQUENCE [LARGE SCALE GENOMIC DNA]</scope>
    <source>
        <strain evidence="11 12">HQ09</strain>
    </source>
</reference>
<dbReference type="GO" id="GO:0015740">
    <property type="term" value="P:C4-dicarboxylate transport"/>
    <property type="evidence" value="ECO:0007669"/>
    <property type="project" value="TreeGrafter"/>
</dbReference>
<evidence type="ECO:0000256" key="9">
    <source>
        <dbReference type="RuleBase" id="RU369079"/>
    </source>
</evidence>
<feature type="transmembrane region" description="Helical" evidence="9">
    <location>
        <begin position="83"/>
        <end position="105"/>
    </location>
</feature>
<keyword evidence="4 9" id="KW-0997">Cell inner membrane</keyword>
<evidence type="ECO:0000256" key="4">
    <source>
        <dbReference type="ARBA" id="ARBA00022519"/>
    </source>
</evidence>
<evidence type="ECO:0000256" key="5">
    <source>
        <dbReference type="ARBA" id="ARBA00022692"/>
    </source>
</evidence>
<comment type="subcellular location">
    <subcellularLocation>
        <location evidence="1 9">Cell inner membrane</location>
        <topology evidence="1 9">Multi-pass membrane protein</topology>
    </subcellularLocation>
</comment>
<organism evidence="11 12">
    <name type="scientific">Pseudooceanicola spongiae</name>
    <dbReference type="NCBI Taxonomy" id="2613965"/>
    <lineage>
        <taxon>Bacteria</taxon>
        <taxon>Pseudomonadati</taxon>
        <taxon>Pseudomonadota</taxon>
        <taxon>Alphaproteobacteria</taxon>
        <taxon>Rhodobacterales</taxon>
        <taxon>Paracoccaceae</taxon>
        <taxon>Pseudooceanicola</taxon>
    </lineage>
</organism>
<evidence type="ECO:0000313" key="11">
    <source>
        <dbReference type="EMBL" id="QOL82501.1"/>
    </source>
</evidence>
<comment type="function">
    <text evidence="9">Part of the tripartite ATP-independent periplasmic (TRAP) transport system.</text>
</comment>
<accession>A0A7L9WQC2</accession>
<keyword evidence="5 9" id="KW-0812">Transmembrane</keyword>
<dbReference type="EMBL" id="CP045201">
    <property type="protein sequence ID" value="QOL82501.1"/>
    <property type="molecule type" value="Genomic_DNA"/>
</dbReference>
<feature type="transmembrane region" description="Helical" evidence="9">
    <location>
        <begin position="42"/>
        <end position="62"/>
    </location>
</feature>
<keyword evidence="7 9" id="KW-0472">Membrane</keyword>
<dbReference type="Pfam" id="PF04290">
    <property type="entry name" value="DctQ"/>
    <property type="match status" value="1"/>
</dbReference>
<proteinExistence type="inferred from homology"/>
<dbReference type="AlphaFoldDB" id="A0A7L9WQC2"/>
<dbReference type="Proteomes" id="UP000594118">
    <property type="component" value="Chromosome"/>
</dbReference>
<evidence type="ECO:0000313" key="12">
    <source>
        <dbReference type="Proteomes" id="UP000594118"/>
    </source>
</evidence>
<name>A0A7L9WQC2_9RHOB</name>
<dbReference type="InterPro" id="IPR007387">
    <property type="entry name" value="TRAP_DctQ"/>
</dbReference>
<evidence type="ECO:0000256" key="3">
    <source>
        <dbReference type="ARBA" id="ARBA00022475"/>
    </source>
</evidence>
<evidence type="ECO:0000256" key="8">
    <source>
        <dbReference type="ARBA" id="ARBA00038436"/>
    </source>
</evidence>
<dbReference type="GO" id="GO:0005886">
    <property type="term" value="C:plasma membrane"/>
    <property type="evidence" value="ECO:0007669"/>
    <property type="project" value="UniProtKB-SubCell"/>
</dbReference>
<comment type="subunit">
    <text evidence="9">The complex comprises the extracytoplasmic solute receptor protein and the two transmembrane proteins.</text>
</comment>
<keyword evidence="3" id="KW-1003">Cell membrane</keyword>
<evidence type="ECO:0000256" key="1">
    <source>
        <dbReference type="ARBA" id="ARBA00004429"/>
    </source>
</evidence>
<comment type="caution">
    <text evidence="9">Lacks conserved residue(s) required for the propagation of feature annotation.</text>
</comment>
<dbReference type="InterPro" id="IPR055348">
    <property type="entry name" value="DctQ"/>
</dbReference>
<dbReference type="PANTHER" id="PTHR35011:SF10">
    <property type="entry name" value="TRAP TRANSPORTER SMALL PERMEASE PROTEIN"/>
    <property type="match status" value="1"/>
</dbReference>
<evidence type="ECO:0000256" key="2">
    <source>
        <dbReference type="ARBA" id="ARBA00022448"/>
    </source>
</evidence>
<keyword evidence="12" id="KW-1185">Reference proteome</keyword>
<evidence type="ECO:0000256" key="6">
    <source>
        <dbReference type="ARBA" id="ARBA00022989"/>
    </source>
</evidence>
<feature type="domain" description="Tripartite ATP-independent periplasmic transporters DctQ component" evidence="10">
    <location>
        <begin position="21"/>
        <end position="143"/>
    </location>
</feature>
<keyword evidence="6 9" id="KW-1133">Transmembrane helix</keyword>
<dbReference type="GO" id="GO:0022857">
    <property type="term" value="F:transmembrane transporter activity"/>
    <property type="evidence" value="ECO:0007669"/>
    <property type="project" value="UniProtKB-UniRule"/>
</dbReference>
<sequence>MISKPVERVLMGLAALLLLALMAVTGVDVVGRYLLNAPLSGAFELTELLLGALVFVALPLVSRAGAHVEVDLLTELLPRSVNRVLGVFAALVSAAVLGFFAWRLIVLGMGQLADGSRSVSLDVPFAPFAFLGAAACILSAIYGLKWGQKDD</sequence>
<keyword evidence="2 9" id="KW-0813">Transport</keyword>
<evidence type="ECO:0000259" key="10">
    <source>
        <dbReference type="Pfam" id="PF04290"/>
    </source>
</evidence>
<protein>
    <recommendedName>
        <fullName evidence="9">TRAP transporter small permease protein</fullName>
    </recommendedName>
</protein>
<feature type="transmembrane region" description="Helical" evidence="9">
    <location>
        <begin position="125"/>
        <end position="144"/>
    </location>
</feature>
<dbReference type="PANTHER" id="PTHR35011">
    <property type="entry name" value="2,3-DIKETO-L-GULONATE TRAP TRANSPORTER SMALL PERMEASE PROTEIN YIAM"/>
    <property type="match status" value="1"/>
</dbReference>
<gene>
    <name evidence="11" type="ORF">F3W81_17750</name>
</gene>
<evidence type="ECO:0000256" key="7">
    <source>
        <dbReference type="ARBA" id="ARBA00023136"/>
    </source>
</evidence>
<dbReference type="KEGG" id="pshq:F3W81_17750"/>
<comment type="similarity">
    <text evidence="8 9">Belongs to the TRAP transporter small permease family.</text>
</comment>